<evidence type="ECO:0000256" key="20">
    <source>
        <dbReference type="ARBA" id="ARBA00038868"/>
    </source>
</evidence>
<dbReference type="STRING" id="33528.ENSGAFP00000012393"/>
<comment type="caution">
    <text evidence="21">Lacks conserved residue(s) required for the propagation of feature annotation.</text>
</comment>
<protein>
    <recommendedName>
        <fullName evidence="5">Acrosin</fullName>
        <ecNumber evidence="4">3.4.21.10</ecNumber>
        <ecNumber evidence="20">3.4.21.4</ecNumber>
    </recommendedName>
</protein>
<evidence type="ECO:0000256" key="19">
    <source>
        <dbReference type="ARBA" id="ARBA00036320"/>
    </source>
</evidence>
<dbReference type="Proteomes" id="UP000250572">
    <property type="component" value="Unassembled WGS sequence"/>
</dbReference>
<dbReference type="Gene3D" id="2.40.20.10">
    <property type="entry name" value="Plasminogen Kringle 4"/>
    <property type="match status" value="1"/>
</dbReference>
<evidence type="ECO:0000256" key="21">
    <source>
        <dbReference type="PROSITE-ProRule" id="PRU00121"/>
    </source>
</evidence>
<dbReference type="CDD" id="cd00108">
    <property type="entry name" value="KR"/>
    <property type="match status" value="1"/>
</dbReference>
<gene>
    <name evidence="26" type="ORF">CCH79_00001590</name>
</gene>
<dbReference type="InterPro" id="IPR038178">
    <property type="entry name" value="Kringle_sf"/>
</dbReference>
<dbReference type="EC" id="3.4.21.4" evidence="20"/>
<dbReference type="CDD" id="cd00190">
    <property type="entry name" value="Tryp_SPc"/>
    <property type="match status" value="1"/>
</dbReference>
<comment type="catalytic activity">
    <reaction evidence="19">
        <text>Preferential cleavage: Arg-|-Xaa, Lys-|-Xaa.</text>
        <dbReference type="EC" id="3.4.21.4"/>
    </reaction>
</comment>
<dbReference type="InterPro" id="IPR000001">
    <property type="entry name" value="Kringle"/>
</dbReference>
<dbReference type="FunFam" id="2.40.10.10:FF:000002">
    <property type="entry name" value="Transmembrane protease serine"/>
    <property type="match status" value="1"/>
</dbReference>
<reference evidence="26 27" key="1">
    <citation type="journal article" date="2018" name="G3 (Bethesda)">
        <title>A High-Quality Reference Genome for the Invasive Mosquitofish Gambusia affinis Using a Chicago Library.</title>
        <authorList>
            <person name="Hoffberg S.L."/>
            <person name="Troendle N.J."/>
            <person name="Glenn T.C."/>
            <person name="Mahmud O."/>
            <person name="Louha S."/>
            <person name="Chalopin D."/>
            <person name="Bennetzen J.L."/>
            <person name="Mauricio R."/>
        </authorList>
    </citation>
    <scope>NUCLEOTIDE SEQUENCE [LARGE SCALE GENOMIC DNA]</scope>
    <source>
        <strain evidence="26">NE01/NJP1002.9</strain>
        <tissue evidence="26">Muscle</tissue>
    </source>
</reference>
<dbReference type="InterPro" id="IPR018114">
    <property type="entry name" value="TRYPSIN_HIS"/>
</dbReference>
<evidence type="ECO:0000259" key="24">
    <source>
        <dbReference type="PROSITE" id="PS50070"/>
    </source>
</evidence>
<feature type="signal peptide" evidence="23">
    <location>
        <begin position="1"/>
        <end position="20"/>
    </location>
</feature>
<dbReference type="AlphaFoldDB" id="A0A315VQZ5"/>
<dbReference type="SUPFAM" id="SSF57440">
    <property type="entry name" value="Kringle-like"/>
    <property type="match status" value="1"/>
</dbReference>
<feature type="chain" id="PRO_5016333802" description="Acrosin" evidence="23">
    <location>
        <begin position="21"/>
        <end position="436"/>
    </location>
</feature>
<evidence type="ECO:0000313" key="26">
    <source>
        <dbReference type="EMBL" id="PWA25962.1"/>
    </source>
</evidence>
<evidence type="ECO:0000256" key="7">
    <source>
        <dbReference type="ARBA" id="ARBA00022536"/>
    </source>
</evidence>
<comment type="similarity">
    <text evidence="17">Belongs to the peptidase S1 family. CLIP subfamily.</text>
</comment>
<evidence type="ECO:0000256" key="10">
    <source>
        <dbReference type="ARBA" id="ARBA00022729"/>
    </source>
</evidence>
<comment type="function">
    <text evidence="2">Acrosin is the major protease of mammalian spermatozoa. It is a serine protease of trypsin-like cleavage specificity, it is synthesized in a zymogen form, proacrosin and stored in the acrosome.</text>
</comment>
<dbReference type="InterPro" id="IPR001254">
    <property type="entry name" value="Trypsin_dom"/>
</dbReference>
<evidence type="ECO:0000256" key="9">
    <source>
        <dbReference type="ARBA" id="ARBA00022670"/>
    </source>
</evidence>
<feature type="non-terminal residue" evidence="26">
    <location>
        <position position="436"/>
    </location>
</feature>
<evidence type="ECO:0000256" key="22">
    <source>
        <dbReference type="RuleBase" id="RU363034"/>
    </source>
</evidence>
<keyword evidence="16" id="KW-0617">Plasminogen activation</keyword>
<evidence type="ECO:0000256" key="16">
    <source>
        <dbReference type="ARBA" id="ARBA00023202"/>
    </source>
</evidence>
<keyword evidence="15" id="KW-0325">Glycoprotein</keyword>
<keyword evidence="13" id="KW-0865">Zymogen</keyword>
<keyword evidence="11 22" id="KW-0378">Hydrolase</keyword>
<evidence type="ECO:0000256" key="4">
    <source>
        <dbReference type="ARBA" id="ARBA00012050"/>
    </source>
</evidence>
<dbReference type="EC" id="3.4.21.10" evidence="4"/>
<dbReference type="Gene3D" id="2.40.10.10">
    <property type="entry name" value="Trypsin-like serine proteases"/>
    <property type="match status" value="1"/>
</dbReference>
<keyword evidence="14 21" id="KW-1015">Disulfide bond</keyword>
<evidence type="ECO:0000256" key="3">
    <source>
        <dbReference type="ARBA" id="ARBA00004239"/>
    </source>
</evidence>
<sequence length="436" mass="48126">MNLLVILSILTALNINMVLSRRYFTNKQAPAECRVGKGTSYRGTVSVSSKGYRCLKWGKTQHFLGYSNGVGNHNYCRYSMFYMNPDNSRRPWCYITRRKQVKKEYCDIPKCPTVTAKPTTTTTTPPRAVDTGLFLKSSDISVASERTCGERSERRTNKIVGGSFVPIESQPWIAAIFQKNFLCGGSLIAPGWVLTAAHCFFDGSQTRLHRLRVYLGKSEINQTDSDREQLFSVEKLIIHQKYNPSTYDNDIALLKISNTKGQGALKTASVRTVCLPPVNTYLPVGFTCSIAGFGKEAYSKYSNMNNLRAISESPISASLTPHAVSSAGSFSFANRLKQANVKLLSSTNCKVEESYKTLLTDNMICAASPDWSIDSCKGDSGGPLVCEASGRMFLFGVVSWGEGCASENKPGVYTKVTHYNNWIADKTGLSEYTKGL</sequence>
<evidence type="ECO:0000256" key="17">
    <source>
        <dbReference type="ARBA" id="ARBA00024195"/>
    </source>
</evidence>
<dbReference type="PRINTS" id="PR00722">
    <property type="entry name" value="CHYMOTRYPSIN"/>
</dbReference>
<keyword evidence="27" id="KW-1185">Reference proteome</keyword>
<keyword evidence="9 22" id="KW-0645">Protease</keyword>
<keyword evidence="10 23" id="KW-0732">Signal</keyword>
<evidence type="ECO:0000256" key="2">
    <source>
        <dbReference type="ARBA" id="ARBA00003042"/>
    </source>
</evidence>
<dbReference type="InterPro" id="IPR043504">
    <property type="entry name" value="Peptidase_S1_PA_chymotrypsin"/>
</dbReference>
<dbReference type="PROSITE" id="PS00134">
    <property type="entry name" value="TRYPSIN_HIS"/>
    <property type="match status" value="1"/>
</dbReference>
<dbReference type="PROSITE" id="PS50240">
    <property type="entry name" value="TRYPSIN_DOM"/>
    <property type="match status" value="1"/>
</dbReference>
<evidence type="ECO:0000256" key="14">
    <source>
        <dbReference type="ARBA" id="ARBA00023157"/>
    </source>
</evidence>
<feature type="domain" description="Peptidase S1" evidence="25">
    <location>
        <begin position="159"/>
        <end position="428"/>
    </location>
</feature>
<dbReference type="SMART" id="SM00130">
    <property type="entry name" value="KR"/>
    <property type="match status" value="1"/>
</dbReference>
<evidence type="ECO:0000256" key="12">
    <source>
        <dbReference type="ARBA" id="ARBA00022825"/>
    </source>
</evidence>
<evidence type="ECO:0000256" key="8">
    <source>
        <dbReference type="ARBA" id="ARBA00022572"/>
    </source>
</evidence>
<comment type="subcellular location">
    <subcellularLocation>
        <location evidence="3">Secreted</location>
        <location evidence="3">Extracellular space</location>
    </subcellularLocation>
</comment>
<keyword evidence="12 22" id="KW-0720">Serine protease</keyword>
<keyword evidence="8 21" id="KW-0420">Kringle</keyword>
<comment type="subunit">
    <text evidence="18">Heavy chain (catalytic) and a light chain linked by two disulfide bonds. Forms a heterodimer with SERPINA5.</text>
</comment>
<dbReference type="InterPro" id="IPR001314">
    <property type="entry name" value="Peptidase_S1A"/>
</dbReference>
<dbReference type="SMART" id="SM00020">
    <property type="entry name" value="Tryp_SPc"/>
    <property type="match status" value="1"/>
</dbReference>
<dbReference type="PANTHER" id="PTHR24264:SF38">
    <property type="entry name" value="UROKINASE-TYPE PLASMINOGEN ACTIVATOR"/>
    <property type="match status" value="1"/>
</dbReference>
<dbReference type="GO" id="GO:0005615">
    <property type="term" value="C:extracellular space"/>
    <property type="evidence" value="ECO:0007669"/>
    <property type="project" value="TreeGrafter"/>
</dbReference>
<dbReference type="PROSITE" id="PS00135">
    <property type="entry name" value="TRYPSIN_SER"/>
    <property type="match status" value="1"/>
</dbReference>
<keyword evidence="7" id="KW-0245">EGF-like domain</keyword>
<comment type="catalytic activity">
    <reaction evidence="1">
        <text>Preferential cleavage: Arg-|-Xaa, Lys-|-Xaa.</text>
        <dbReference type="EC" id="3.4.21.10"/>
    </reaction>
</comment>
<dbReference type="PANTHER" id="PTHR24264">
    <property type="entry name" value="TRYPSIN-RELATED"/>
    <property type="match status" value="1"/>
</dbReference>
<dbReference type="GO" id="GO:0004252">
    <property type="term" value="F:serine-type endopeptidase activity"/>
    <property type="evidence" value="ECO:0007669"/>
    <property type="project" value="UniProtKB-EC"/>
</dbReference>
<name>A0A315VQZ5_GAMAF</name>
<dbReference type="GO" id="GO:0033628">
    <property type="term" value="P:regulation of cell adhesion mediated by integrin"/>
    <property type="evidence" value="ECO:0007669"/>
    <property type="project" value="TreeGrafter"/>
</dbReference>
<organism evidence="26 27">
    <name type="scientific">Gambusia affinis</name>
    <name type="common">Western mosquitofish</name>
    <name type="synonym">Heterandria affinis</name>
    <dbReference type="NCBI Taxonomy" id="33528"/>
    <lineage>
        <taxon>Eukaryota</taxon>
        <taxon>Metazoa</taxon>
        <taxon>Chordata</taxon>
        <taxon>Craniata</taxon>
        <taxon>Vertebrata</taxon>
        <taxon>Euteleostomi</taxon>
        <taxon>Actinopterygii</taxon>
        <taxon>Neopterygii</taxon>
        <taxon>Teleostei</taxon>
        <taxon>Neoteleostei</taxon>
        <taxon>Acanthomorphata</taxon>
        <taxon>Ovalentaria</taxon>
        <taxon>Atherinomorphae</taxon>
        <taxon>Cyprinodontiformes</taxon>
        <taxon>Poeciliidae</taxon>
        <taxon>Poeciliinae</taxon>
        <taxon>Gambusia</taxon>
    </lineage>
</organism>
<dbReference type="PROSITE" id="PS50070">
    <property type="entry name" value="KRINGLE_2"/>
    <property type="match status" value="1"/>
</dbReference>
<dbReference type="Pfam" id="PF00051">
    <property type="entry name" value="Kringle"/>
    <property type="match status" value="1"/>
</dbReference>
<feature type="disulfide bond" evidence="21">
    <location>
        <begin position="54"/>
        <end position="93"/>
    </location>
</feature>
<dbReference type="FunFam" id="2.40.10.10:FF:000060">
    <property type="entry name" value="Acrosin"/>
    <property type="match status" value="1"/>
</dbReference>
<evidence type="ECO:0000256" key="1">
    <source>
        <dbReference type="ARBA" id="ARBA00001656"/>
    </source>
</evidence>
<evidence type="ECO:0000256" key="15">
    <source>
        <dbReference type="ARBA" id="ARBA00023180"/>
    </source>
</evidence>
<feature type="domain" description="Kringle" evidence="24">
    <location>
        <begin position="32"/>
        <end position="111"/>
    </location>
</feature>
<accession>A0A315VQZ5</accession>
<dbReference type="Pfam" id="PF00089">
    <property type="entry name" value="Trypsin"/>
    <property type="match status" value="2"/>
</dbReference>
<dbReference type="InterPro" id="IPR009003">
    <property type="entry name" value="Peptidase_S1_PA"/>
</dbReference>
<evidence type="ECO:0000256" key="6">
    <source>
        <dbReference type="ARBA" id="ARBA00022525"/>
    </source>
</evidence>
<keyword evidence="6" id="KW-0964">Secreted</keyword>
<evidence type="ECO:0000256" key="5">
    <source>
        <dbReference type="ARBA" id="ARBA00017161"/>
    </source>
</evidence>
<dbReference type="InterPro" id="IPR033116">
    <property type="entry name" value="TRYPSIN_SER"/>
</dbReference>
<evidence type="ECO:0000256" key="11">
    <source>
        <dbReference type="ARBA" id="ARBA00022801"/>
    </source>
</evidence>
<evidence type="ECO:0000256" key="18">
    <source>
        <dbReference type="ARBA" id="ARBA00025832"/>
    </source>
</evidence>
<evidence type="ECO:0000259" key="25">
    <source>
        <dbReference type="PROSITE" id="PS50240"/>
    </source>
</evidence>
<dbReference type="GO" id="GO:0031639">
    <property type="term" value="P:plasminogen activation"/>
    <property type="evidence" value="ECO:0007669"/>
    <property type="project" value="TreeGrafter"/>
</dbReference>
<dbReference type="InterPro" id="IPR050127">
    <property type="entry name" value="Serine_Proteases_S1"/>
</dbReference>
<proteinExistence type="inferred from homology"/>
<dbReference type="PRINTS" id="PR00018">
    <property type="entry name" value="KRINGLE"/>
</dbReference>
<comment type="caution">
    <text evidence="26">The sequence shown here is derived from an EMBL/GenBank/DDBJ whole genome shotgun (WGS) entry which is preliminary data.</text>
</comment>
<dbReference type="InterPro" id="IPR013806">
    <property type="entry name" value="Kringle-like"/>
</dbReference>
<evidence type="ECO:0000256" key="13">
    <source>
        <dbReference type="ARBA" id="ARBA00023145"/>
    </source>
</evidence>
<dbReference type="EMBL" id="NHOQ01001229">
    <property type="protein sequence ID" value="PWA25962.1"/>
    <property type="molecule type" value="Genomic_DNA"/>
</dbReference>
<evidence type="ECO:0000313" key="27">
    <source>
        <dbReference type="Proteomes" id="UP000250572"/>
    </source>
</evidence>
<evidence type="ECO:0000256" key="23">
    <source>
        <dbReference type="SAM" id="SignalP"/>
    </source>
</evidence>
<dbReference type="SUPFAM" id="SSF50494">
    <property type="entry name" value="Trypsin-like serine proteases"/>
    <property type="match status" value="1"/>
</dbReference>